<evidence type="ECO:0000313" key="4">
    <source>
        <dbReference type="Proteomes" id="UP000267027"/>
    </source>
</evidence>
<reference evidence="3 4" key="2">
    <citation type="submission" date="2018-11" db="EMBL/GenBank/DDBJ databases">
        <authorList>
            <consortium name="Pathogen Informatics"/>
        </authorList>
    </citation>
    <scope>NUCLEOTIDE SEQUENCE [LARGE SCALE GENOMIC DNA]</scope>
    <source>
        <strain evidence="3 4">Costa Rica</strain>
    </source>
</reference>
<protein>
    <submittedName>
        <fullName evidence="5">50S ribosomal protein L16</fullName>
    </submittedName>
</protein>
<dbReference type="PANTHER" id="PTHR31824:SF3">
    <property type="entry name" value="AAA DOMAIN-CONTAINING PROTEIN"/>
    <property type="match status" value="1"/>
</dbReference>
<accession>A0A0R3PHG8</accession>
<evidence type="ECO:0000256" key="1">
    <source>
        <dbReference type="SAM" id="MobiDB-lite"/>
    </source>
</evidence>
<dbReference type="WBParaSite" id="ACOC_0000379501-mRNA-1">
    <property type="protein sequence ID" value="ACOC_0000379501-mRNA-1"/>
    <property type="gene ID" value="ACOC_0000379501"/>
</dbReference>
<name>A0A0R3PHG8_ANGCS</name>
<sequence length="266" mass="29927">MCRRPKTSKISLGLNREGQLRVMKMSRSQGTDYQMHIYAATLPRLPRLKKRVIYLTKAGIQIGHSMIVYWYTEEGALPTQLYNIRRELRREHPRYVDIKLESSGMEELDYVPDWLQADIAQAKKQGEMGTTHSTEGIVDGGAIDVSHTEEVVQAVGSPLRKDFGIEIVADHHPLMVEGESIEAMVVTEEGLVPAEIVDERMIPEGATIENVEIVEESVVIDEHTSSGEEVETETAEKVVQPREAHESIHIGEDVDIQSVETVETQR</sequence>
<dbReference type="EMBL" id="UYYA01001425">
    <property type="protein sequence ID" value="VDM55381.1"/>
    <property type="molecule type" value="Genomic_DNA"/>
</dbReference>
<keyword evidence="4" id="KW-1185">Reference proteome</keyword>
<proteinExistence type="predicted"/>
<dbReference type="OrthoDB" id="5847934at2759"/>
<feature type="compositionally biased region" description="Basic and acidic residues" evidence="1">
    <location>
        <begin position="234"/>
        <end position="252"/>
    </location>
</feature>
<dbReference type="Pfam" id="PF24927">
    <property type="entry name" value="DUF7747"/>
    <property type="match status" value="1"/>
</dbReference>
<evidence type="ECO:0000313" key="3">
    <source>
        <dbReference type="EMBL" id="VDM55381.1"/>
    </source>
</evidence>
<evidence type="ECO:0000313" key="5">
    <source>
        <dbReference type="WBParaSite" id="ACOC_0000379501-mRNA-1"/>
    </source>
</evidence>
<reference evidence="5" key="1">
    <citation type="submission" date="2017-02" db="UniProtKB">
        <authorList>
            <consortium name="WormBaseParasite"/>
        </authorList>
    </citation>
    <scope>IDENTIFICATION</scope>
</reference>
<organism evidence="5">
    <name type="scientific">Angiostrongylus costaricensis</name>
    <name type="common">Nematode worm</name>
    <dbReference type="NCBI Taxonomy" id="334426"/>
    <lineage>
        <taxon>Eukaryota</taxon>
        <taxon>Metazoa</taxon>
        <taxon>Ecdysozoa</taxon>
        <taxon>Nematoda</taxon>
        <taxon>Chromadorea</taxon>
        <taxon>Rhabditida</taxon>
        <taxon>Rhabditina</taxon>
        <taxon>Rhabditomorpha</taxon>
        <taxon>Strongyloidea</taxon>
        <taxon>Metastrongylidae</taxon>
        <taxon>Angiostrongylus</taxon>
    </lineage>
</organism>
<dbReference type="Proteomes" id="UP000267027">
    <property type="component" value="Unassembled WGS sequence"/>
</dbReference>
<dbReference type="PANTHER" id="PTHR31824">
    <property type="entry name" value="PROTEIN CBG17809"/>
    <property type="match status" value="1"/>
</dbReference>
<gene>
    <name evidence="3" type="ORF">ACOC_LOCUS3796</name>
</gene>
<feature type="domain" description="DUF7747" evidence="2">
    <location>
        <begin position="2"/>
        <end position="69"/>
    </location>
</feature>
<dbReference type="InterPro" id="IPR056649">
    <property type="entry name" value="DUF7747"/>
</dbReference>
<dbReference type="AlphaFoldDB" id="A0A0R3PHG8"/>
<evidence type="ECO:0000259" key="2">
    <source>
        <dbReference type="Pfam" id="PF24927"/>
    </source>
</evidence>
<feature type="region of interest" description="Disordered" evidence="1">
    <location>
        <begin position="223"/>
        <end position="266"/>
    </location>
</feature>